<dbReference type="Gene3D" id="2.60.40.10">
    <property type="entry name" value="Immunoglobulins"/>
    <property type="match status" value="1"/>
</dbReference>
<dbReference type="EMBL" id="CP123443">
    <property type="protein sequence ID" value="WGK70162.1"/>
    <property type="molecule type" value="Genomic_DNA"/>
</dbReference>
<dbReference type="InterPro" id="IPR013783">
    <property type="entry name" value="Ig-like_fold"/>
</dbReference>
<feature type="compositionally biased region" description="Basic and acidic residues" evidence="1">
    <location>
        <begin position="1"/>
        <end position="10"/>
    </location>
</feature>
<feature type="region of interest" description="Disordered" evidence="1">
    <location>
        <begin position="1"/>
        <end position="22"/>
    </location>
</feature>
<keyword evidence="3" id="KW-1185">Reference proteome</keyword>
<protein>
    <submittedName>
        <fullName evidence="2">Uncharacterized protein</fullName>
    </submittedName>
</protein>
<evidence type="ECO:0000256" key="1">
    <source>
        <dbReference type="SAM" id="MobiDB-lite"/>
    </source>
</evidence>
<evidence type="ECO:0000313" key="3">
    <source>
        <dbReference type="Proteomes" id="UP001228690"/>
    </source>
</evidence>
<reference evidence="2 3" key="1">
    <citation type="submission" date="2023-04" db="EMBL/GenBank/DDBJ databases">
        <title>Spirochaete genome identified in red abalone sample constitutes a novel genus.</title>
        <authorList>
            <person name="Sharma S.P."/>
            <person name="Purcell C.M."/>
            <person name="Hyde J.R."/>
            <person name="Severin A.J."/>
        </authorList>
    </citation>
    <scope>NUCLEOTIDE SEQUENCE [LARGE SCALE GENOMIC DNA]</scope>
    <source>
        <strain evidence="2 3">SP-2023</strain>
    </source>
</reference>
<feature type="compositionally biased region" description="Polar residues" evidence="1">
    <location>
        <begin position="12"/>
        <end position="22"/>
    </location>
</feature>
<organism evidence="2 3">
    <name type="scientific">Candidatus Haliotispira prima</name>
    <dbReference type="NCBI Taxonomy" id="3034016"/>
    <lineage>
        <taxon>Bacteria</taxon>
        <taxon>Pseudomonadati</taxon>
        <taxon>Spirochaetota</taxon>
        <taxon>Spirochaetia</taxon>
        <taxon>Spirochaetales</taxon>
        <taxon>Spirochaetaceae</taxon>
        <taxon>Candidatus Haliotispira</taxon>
    </lineage>
</organism>
<gene>
    <name evidence="2" type="ORF">P0082_04685</name>
</gene>
<proteinExistence type="predicted"/>
<evidence type="ECO:0000313" key="2">
    <source>
        <dbReference type="EMBL" id="WGK70162.1"/>
    </source>
</evidence>
<dbReference type="RefSeq" id="WP_326928369.1">
    <property type="nucleotide sequence ID" value="NZ_CP123443.1"/>
</dbReference>
<name>A0ABY8MJL5_9SPIO</name>
<accession>A0ABY8MJL5</accession>
<sequence length="116" mass="12500">MTDDDKKEDQLNPGTNLTVTDSGSGNVVFKWDAASGATSSVSYSLYVDKDRKAVAEKKAETLRGSLNTADLKVSYSILLPDYSSTGTDAEKTYYWLVTSAYLGVTTASEVQSHTAK</sequence>
<dbReference type="Proteomes" id="UP001228690">
    <property type="component" value="Chromosome"/>
</dbReference>